<evidence type="ECO:0000313" key="2">
    <source>
        <dbReference type="EMBL" id="CAG8736206.1"/>
    </source>
</evidence>
<sequence>MSSYFSKKPVSQIAKSALPYLILGSTTVIVSGIALLYTFQCNLIYTANYPKGSRKH</sequence>
<protein>
    <submittedName>
        <fullName evidence="2">24797_t:CDS:1</fullName>
    </submittedName>
</protein>
<reference evidence="2" key="1">
    <citation type="submission" date="2021-06" db="EMBL/GenBank/DDBJ databases">
        <authorList>
            <person name="Kallberg Y."/>
            <person name="Tangrot J."/>
            <person name="Rosling A."/>
        </authorList>
    </citation>
    <scope>NUCLEOTIDE SEQUENCE</scope>
    <source>
        <strain evidence="2">MA453B</strain>
    </source>
</reference>
<evidence type="ECO:0000313" key="3">
    <source>
        <dbReference type="Proteomes" id="UP000789405"/>
    </source>
</evidence>
<organism evidence="2 3">
    <name type="scientific">Dentiscutata erythropus</name>
    <dbReference type="NCBI Taxonomy" id="1348616"/>
    <lineage>
        <taxon>Eukaryota</taxon>
        <taxon>Fungi</taxon>
        <taxon>Fungi incertae sedis</taxon>
        <taxon>Mucoromycota</taxon>
        <taxon>Glomeromycotina</taxon>
        <taxon>Glomeromycetes</taxon>
        <taxon>Diversisporales</taxon>
        <taxon>Gigasporaceae</taxon>
        <taxon>Dentiscutata</taxon>
    </lineage>
</organism>
<dbReference type="EMBL" id="CAJVPY010012752">
    <property type="protein sequence ID" value="CAG8736206.1"/>
    <property type="molecule type" value="Genomic_DNA"/>
</dbReference>
<keyword evidence="1" id="KW-0812">Transmembrane</keyword>
<keyword evidence="1" id="KW-1133">Transmembrane helix</keyword>
<dbReference type="AlphaFoldDB" id="A0A9N9NGQ9"/>
<evidence type="ECO:0000256" key="1">
    <source>
        <dbReference type="SAM" id="Phobius"/>
    </source>
</evidence>
<dbReference type="Proteomes" id="UP000789405">
    <property type="component" value="Unassembled WGS sequence"/>
</dbReference>
<comment type="caution">
    <text evidence="2">The sequence shown here is derived from an EMBL/GenBank/DDBJ whole genome shotgun (WGS) entry which is preliminary data.</text>
</comment>
<gene>
    <name evidence="2" type="ORF">DERYTH_LOCUS15585</name>
</gene>
<keyword evidence="3" id="KW-1185">Reference proteome</keyword>
<proteinExistence type="predicted"/>
<name>A0A9N9NGQ9_9GLOM</name>
<accession>A0A9N9NGQ9</accession>
<keyword evidence="1" id="KW-0472">Membrane</keyword>
<feature type="non-terminal residue" evidence="2">
    <location>
        <position position="56"/>
    </location>
</feature>
<feature type="transmembrane region" description="Helical" evidence="1">
    <location>
        <begin position="20"/>
        <end position="45"/>
    </location>
</feature>